<dbReference type="InterPro" id="IPR011989">
    <property type="entry name" value="ARM-like"/>
</dbReference>
<name>A0A846VZZ1_9NOCA</name>
<keyword evidence="2" id="KW-1185">Reference proteome</keyword>
<dbReference type="EMBL" id="JAAXOM010000001">
    <property type="protein sequence ID" value="NKX86422.1"/>
    <property type="molecule type" value="Genomic_DNA"/>
</dbReference>
<proteinExistence type="predicted"/>
<protein>
    <submittedName>
        <fullName evidence="1">Uncharacterized protein</fullName>
    </submittedName>
</protein>
<comment type="caution">
    <text evidence="1">The sequence shown here is derived from an EMBL/GenBank/DDBJ whole genome shotgun (WGS) entry which is preliminary data.</text>
</comment>
<reference evidence="1 2" key="1">
    <citation type="submission" date="2020-04" db="EMBL/GenBank/DDBJ databases">
        <title>MicrobeNet Type strains.</title>
        <authorList>
            <person name="Nicholson A.C."/>
        </authorList>
    </citation>
    <scope>NUCLEOTIDE SEQUENCE [LARGE SCALE GENOMIC DNA]</scope>
    <source>
        <strain evidence="1 2">DSM 44960</strain>
    </source>
</reference>
<dbReference type="Gene3D" id="1.25.10.10">
    <property type="entry name" value="Leucine-rich Repeat Variant"/>
    <property type="match status" value="1"/>
</dbReference>
<accession>A0A846VZZ1</accession>
<dbReference type="AlphaFoldDB" id="A0A846VZZ1"/>
<dbReference type="Proteomes" id="UP000572007">
    <property type="component" value="Unassembled WGS sequence"/>
</dbReference>
<organism evidence="1 2">
    <name type="scientific">Nocardia coubleae</name>
    <dbReference type="NCBI Taxonomy" id="356147"/>
    <lineage>
        <taxon>Bacteria</taxon>
        <taxon>Bacillati</taxon>
        <taxon>Actinomycetota</taxon>
        <taxon>Actinomycetes</taxon>
        <taxon>Mycobacteriales</taxon>
        <taxon>Nocardiaceae</taxon>
        <taxon>Nocardia</taxon>
    </lineage>
</organism>
<dbReference type="RefSeq" id="WP_157104876.1">
    <property type="nucleotide sequence ID" value="NZ_JAAXOM010000001.1"/>
</dbReference>
<evidence type="ECO:0000313" key="1">
    <source>
        <dbReference type="EMBL" id="NKX86422.1"/>
    </source>
</evidence>
<evidence type="ECO:0000313" key="2">
    <source>
        <dbReference type="Proteomes" id="UP000572007"/>
    </source>
</evidence>
<gene>
    <name evidence="1" type="ORF">HGA10_03705</name>
</gene>
<sequence length="157" mass="17380">MLETRDPETPPERLRELAVDTVRPVRLWTARNPNTPPDALALLVIDQDGHVRWNAILNPGVPTDALHPAAELEARMYGDASFSFGERVAHHPNVSDELRAELIEARTCRRPRGCPKPWFYGNFSEAVVLPQLLRSRPTLSAAAAAISWGAPKARSST</sequence>